<dbReference type="GO" id="GO:0006508">
    <property type="term" value="P:proteolysis"/>
    <property type="evidence" value="ECO:0007669"/>
    <property type="project" value="InterPro"/>
</dbReference>
<organism evidence="1 2">
    <name type="scientific">Colwellia demingiae</name>
    <dbReference type="NCBI Taxonomy" id="89401"/>
    <lineage>
        <taxon>Bacteria</taxon>
        <taxon>Pseudomonadati</taxon>
        <taxon>Pseudomonadota</taxon>
        <taxon>Gammaproteobacteria</taxon>
        <taxon>Alteromonadales</taxon>
        <taxon>Colwelliaceae</taxon>
        <taxon>Colwellia</taxon>
    </lineage>
</organism>
<protein>
    <submittedName>
        <fullName evidence="1">Uncharacterized protein</fullName>
    </submittedName>
</protein>
<dbReference type="GO" id="GO:0008270">
    <property type="term" value="F:zinc ion binding"/>
    <property type="evidence" value="ECO:0007669"/>
    <property type="project" value="InterPro"/>
</dbReference>
<gene>
    <name evidence="1" type="ORF">ESZ36_06290</name>
</gene>
<sequence>MIIIIIPSSKTYPLSELFNTSYPKNNGNNLVYRWGYLAVRFMMENHRDKVEKSLVLSRQGDWAGYQALMRSWSTSMDQQCFTWLGSFVE</sequence>
<dbReference type="Gene3D" id="1.10.390.20">
    <property type="match status" value="1"/>
</dbReference>
<dbReference type="InterPro" id="IPR002169">
    <property type="entry name" value="Peptidase_M9A/M9B"/>
</dbReference>
<proteinExistence type="predicted"/>
<dbReference type="GO" id="GO:0004222">
    <property type="term" value="F:metalloendopeptidase activity"/>
    <property type="evidence" value="ECO:0007669"/>
    <property type="project" value="InterPro"/>
</dbReference>
<comment type="caution">
    <text evidence="1">The sequence shown here is derived from an EMBL/GenBank/DDBJ whole genome shotgun (WGS) entry which is preliminary data.</text>
</comment>
<name>A0A5C6QLR7_9GAMM</name>
<accession>A0A5C6QLR7</accession>
<dbReference type="OrthoDB" id="9802683at2"/>
<keyword evidence="2" id="KW-1185">Reference proteome</keyword>
<reference evidence="1 2" key="1">
    <citation type="submission" date="2019-07" db="EMBL/GenBank/DDBJ databases">
        <title>Genomes of sea-ice associated Colwellia species.</title>
        <authorList>
            <person name="Bowman J.P."/>
        </authorList>
    </citation>
    <scope>NUCLEOTIDE SEQUENCE [LARGE SCALE GENOMIC DNA]</scope>
    <source>
        <strain evidence="1 2">ACAM 459</strain>
    </source>
</reference>
<dbReference type="GO" id="GO:0005576">
    <property type="term" value="C:extracellular region"/>
    <property type="evidence" value="ECO:0007669"/>
    <property type="project" value="InterPro"/>
</dbReference>
<dbReference type="EMBL" id="VOLT01000003">
    <property type="protein sequence ID" value="TWX69570.1"/>
    <property type="molecule type" value="Genomic_DNA"/>
</dbReference>
<evidence type="ECO:0000313" key="2">
    <source>
        <dbReference type="Proteomes" id="UP000321822"/>
    </source>
</evidence>
<dbReference type="Pfam" id="PF01752">
    <property type="entry name" value="Peptidase_M9"/>
    <property type="match status" value="1"/>
</dbReference>
<dbReference type="Proteomes" id="UP000321822">
    <property type="component" value="Unassembled WGS sequence"/>
</dbReference>
<evidence type="ECO:0000313" key="1">
    <source>
        <dbReference type="EMBL" id="TWX69570.1"/>
    </source>
</evidence>
<dbReference type="AlphaFoldDB" id="A0A5C6QLR7"/>